<dbReference type="Proteomes" id="UP001420932">
    <property type="component" value="Unassembled WGS sequence"/>
</dbReference>
<reference evidence="2 3" key="1">
    <citation type="submission" date="2024-01" db="EMBL/GenBank/DDBJ databases">
        <title>Genome assemblies of Stephania.</title>
        <authorList>
            <person name="Yang L."/>
        </authorList>
    </citation>
    <scope>NUCLEOTIDE SEQUENCE [LARGE SCALE GENOMIC DNA]</scope>
    <source>
        <strain evidence="2">YNDBR</strain>
        <tissue evidence="2">Leaf</tissue>
    </source>
</reference>
<evidence type="ECO:0000313" key="2">
    <source>
        <dbReference type="EMBL" id="KAK9142586.1"/>
    </source>
</evidence>
<comment type="caution">
    <text evidence="2">The sequence shown here is derived from an EMBL/GenBank/DDBJ whole genome shotgun (WGS) entry which is preliminary data.</text>
</comment>
<evidence type="ECO:0000256" key="1">
    <source>
        <dbReference type="SAM" id="MobiDB-lite"/>
    </source>
</evidence>
<proteinExistence type="predicted"/>
<name>A0AAP0PJ11_9MAGN</name>
<keyword evidence="3" id="KW-1185">Reference proteome</keyword>
<feature type="compositionally biased region" description="Basic and acidic residues" evidence="1">
    <location>
        <begin position="79"/>
        <end position="103"/>
    </location>
</feature>
<evidence type="ECO:0000313" key="3">
    <source>
        <dbReference type="Proteomes" id="UP001420932"/>
    </source>
</evidence>
<feature type="region of interest" description="Disordered" evidence="1">
    <location>
        <begin position="76"/>
        <end position="103"/>
    </location>
</feature>
<organism evidence="2 3">
    <name type="scientific">Stephania yunnanensis</name>
    <dbReference type="NCBI Taxonomy" id="152371"/>
    <lineage>
        <taxon>Eukaryota</taxon>
        <taxon>Viridiplantae</taxon>
        <taxon>Streptophyta</taxon>
        <taxon>Embryophyta</taxon>
        <taxon>Tracheophyta</taxon>
        <taxon>Spermatophyta</taxon>
        <taxon>Magnoliopsida</taxon>
        <taxon>Ranunculales</taxon>
        <taxon>Menispermaceae</taxon>
        <taxon>Menispermoideae</taxon>
        <taxon>Cissampelideae</taxon>
        <taxon>Stephania</taxon>
    </lineage>
</organism>
<sequence length="103" mass="11983">MAGIDMDVLPEKIITDEVIERDRKVDGYENSEDKRKKAGMERREIERRRKIIDDTRRVIEKVKVGFYGYNSAQLNANSKESRTGVREPDGLSEEHSWDGKNDI</sequence>
<dbReference type="EMBL" id="JBBNAF010000005">
    <property type="protein sequence ID" value="KAK9142586.1"/>
    <property type="molecule type" value="Genomic_DNA"/>
</dbReference>
<gene>
    <name evidence="2" type="ORF">Syun_011986</name>
</gene>
<dbReference type="AlphaFoldDB" id="A0AAP0PJ11"/>
<accession>A0AAP0PJ11</accession>
<protein>
    <submittedName>
        <fullName evidence="2">Uncharacterized protein</fullName>
    </submittedName>
</protein>